<name>A0A1N6H5W1_9BACT</name>
<dbReference type="OrthoDB" id="9807519at2"/>
<dbReference type="Pfam" id="PF16499">
    <property type="entry name" value="Melibiase_2"/>
    <property type="match status" value="2"/>
</dbReference>
<feature type="signal peptide" evidence="6">
    <location>
        <begin position="1"/>
        <end position="18"/>
    </location>
</feature>
<dbReference type="EC" id="3.2.1.22" evidence="5"/>
<reference evidence="8 9" key="1">
    <citation type="submission" date="2016-11" db="EMBL/GenBank/DDBJ databases">
        <authorList>
            <person name="Jaros S."/>
            <person name="Januszkiewicz K."/>
            <person name="Wedrychowicz H."/>
        </authorList>
    </citation>
    <scope>NUCLEOTIDE SEQUENCE [LARGE SCALE GENOMIC DNA]</scope>
    <source>
        <strain evidence="8 9">DSM 24787</strain>
    </source>
</reference>
<dbReference type="STRING" id="536979.SAMN04488055_3190"/>
<keyword evidence="3 5" id="KW-0378">Hydrolase</keyword>
<dbReference type="Gene3D" id="3.20.20.70">
    <property type="entry name" value="Aldolase class I"/>
    <property type="match status" value="1"/>
</dbReference>
<dbReference type="Pfam" id="PF17801">
    <property type="entry name" value="Melibiase_C"/>
    <property type="match status" value="1"/>
</dbReference>
<evidence type="ECO:0000256" key="2">
    <source>
        <dbReference type="ARBA" id="ARBA00022729"/>
    </source>
</evidence>
<evidence type="ECO:0000256" key="6">
    <source>
        <dbReference type="SAM" id="SignalP"/>
    </source>
</evidence>
<evidence type="ECO:0000256" key="5">
    <source>
        <dbReference type="RuleBase" id="RU361168"/>
    </source>
</evidence>
<dbReference type="EMBL" id="FSRA01000001">
    <property type="protein sequence ID" value="SIO15075.1"/>
    <property type="molecule type" value="Genomic_DNA"/>
</dbReference>
<gene>
    <name evidence="8" type="ORF">SAMN04488055_3190</name>
</gene>
<dbReference type="AlphaFoldDB" id="A0A1N6H5W1"/>
<dbReference type="CDD" id="cd14792">
    <property type="entry name" value="GH27"/>
    <property type="match status" value="1"/>
</dbReference>
<dbReference type="SUPFAM" id="SSF51011">
    <property type="entry name" value="Glycosyl hydrolase domain"/>
    <property type="match status" value="1"/>
</dbReference>
<dbReference type="InterPro" id="IPR013780">
    <property type="entry name" value="Glyco_hydro_b"/>
</dbReference>
<evidence type="ECO:0000259" key="7">
    <source>
        <dbReference type="Pfam" id="PF17801"/>
    </source>
</evidence>
<dbReference type="InterPro" id="IPR023296">
    <property type="entry name" value="Glyco_hydro_beta-prop_sf"/>
</dbReference>
<dbReference type="GO" id="GO:0005975">
    <property type="term" value="P:carbohydrate metabolic process"/>
    <property type="evidence" value="ECO:0007669"/>
    <property type="project" value="InterPro"/>
</dbReference>
<dbReference type="Gene3D" id="2.115.10.20">
    <property type="entry name" value="Glycosyl hydrolase domain, family 43"/>
    <property type="match status" value="1"/>
</dbReference>
<dbReference type="Pfam" id="PF05345">
    <property type="entry name" value="He_PIG"/>
    <property type="match status" value="1"/>
</dbReference>
<keyword evidence="4 5" id="KW-0326">Glycosidase</keyword>
<dbReference type="Gene3D" id="2.60.40.1180">
    <property type="entry name" value="Golgi alpha-mannosidase II"/>
    <property type="match status" value="1"/>
</dbReference>
<feature type="chain" id="PRO_5012658618" description="Alpha-galactosidase" evidence="6">
    <location>
        <begin position="19"/>
        <end position="800"/>
    </location>
</feature>
<evidence type="ECO:0000256" key="4">
    <source>
        <dbReference type="ARBA" id="ARBA00023295"/>
    </source>
</evidence>
<dbReference type="RefSeq" id="WP_084185600.1">
    <property type="nucleotide sequence ID" value="NZ_FSRA01000001.1"/>
</dbReference>
<sequence>MKYSFLLGMVLLALNAVAQPVSLTPAHGPEPKINGAKVFGVRPGHPIVFTIPASGKRPMSFSASNLPAGVKIDTGNGKITGSIQRPGEYIILLQAKNEAGSSKRVLKIVVGEDIALTPPMGWNHYNIYGTRITQADVLAQAKAMASSGLIDHGWSYINIDDGWQGERRGPLHAIQPDTSRFSDMKQLSDDIHALGLKFGIYSTPWVESYGHRTGGTAMNPEGKFERTKEQVPRNKKQLPYAIGTYSFVDADVKQWALWDVDYMKYDWTPAELPETKTMYDALRSSGRDVVYSLSNSIPFATIAELSAVSNAWRTGGDIKDNWKSLKSRIPTQDKWAPFARPGHWNDPDMMIVGVVGWNAKDKWPSKLTPDEQYAHMSAWCLMSVPLLLGCDMTKLDDFTLGLLTNDEVIAINQDPLGRQATVVSKQGDLVVMAKDIEEGCKAAGLFNLADSGTQQLSLKWADLGIKGKYIVRDLWRQKDLGVFEGEFKTAVAEHGVVMVKLIPVPPPTLRSAMKPAVKNGGFKMPGYILWCPTVIKVGRTYHMFASRWPEQYGLAGWTKYSEVVRATSNNLYGPYTFREVVLQKREGHWDNDRAHNPKIVKAGNTFVLYYISSANETGYAYASKITGPWTRIDSLAMPFSNPAPLVKKDGSVYVFGRKAIGDIRIAQGYTAVSFKGPYSLLQQGNNLLPGLNQLEDPTIWWASGQYNVILSDFRGDATGVNKDGAQYASKDGIHYQLVSPESVYSKKVTYDDGSSFTFRRRERPFVFTNEKGAVTAFFTSCLTDKEQSWIEVQPVDNYVP</sequence>
<dbReference type="GO" id="GO:0004557">
    <property type="term" value="F:alpha-galactosidase activity"/>
    <property type="evidence" value="ECO:0007669"/>
    <property type="project" value="UniProtKB-EC"/>
</dbReference>
<evidence type="ECO:0000256" key="3">
    <source>
        <dbReference type="ARBA" id="ARBA00022801"/>
    </source>
</evidence>
<dbReference type="PRINTS" id="PR00740">
    <property type="entry name" value="GLHYDRLASE27"/>
</dbReference>
<keyword evidence="2 6" id="KW-0732">Signal</keyword>
<proteinExistence type="inferred from homology"/>
<dbReference type="InterPro" id="IPR017853">
    <property type="entry name" value="GH"/>
</dbReference>
<dbReference type="InterPro" id="IPR041233">
    <property type="entry name" value="Melibiase_C"/>
</dbReference>
<dbReference type="CDD" id="cd08994">
    <property type="entry name" value="GH43_62_32_68_117_130-like"/>
    <property type="match status" value="1"/>
</dbReference>
<comment type="catalytic activity">
    <reaction evidence="5">
        <text>Hydrolysis of terminal, non-reducing alpha-D-galactose residues in alpha-D-galactosides, including galactose oligosaccharides, galactomannans and galactolipids.</text>
        <dbReference type="EC" id="3.2.1.22"/>
    </reaction>
</comment>
<dbReference type="PANTHER" id="PTHR11452:SF75">
    <property type="entry name" value="ALPHA-GALACTOSIDASE MEL1"/>
    <property type="match status" value="1"/>
</dbReference>
<dbReference type="Gene3D" id="2.60.40.10">
    <property type="entry name" value="Immunoglobulins"/>
    <property type="match status" value="1"/>
</dbReference>
<keyword evidence="9" id="KW-1185">Reference proteome</keyword>
<dbReference type="Proteomes" id="UP000185003">
    <property type="component" value="Unassembled WGS sequence"/>
</dbReference>
<feature type="domain" description="Alpha galactosidase C-terminal" evidence="7">
    <location>
        <begin position="426"/>
        <end position="501"/>
    </location>
</feature>
<evidence type="ECO:0000256" key="1">
    <source>
        <dbReference type="ARBA" id="ARBA00009743"/>
    </source>
</evidence>
<dbReference type="InterPro" id="IPR002241">
    <property type="entry name" value="Glyco_hydro_27"/>
</dbReference>
<keyword evidence="5" id="KW-1015">Disulfide bond</keyword>
<organism evidence="8 9">
    <name type="scientific">Chitinophaga niabensis</name>
    <dbReference type="NCBI Taxonomy" id="536979"/>
    <lineage>
        <taxon>Bacteria</taxon>
        <taxon>Pseudomonadati</taxon>
        <taxon>Bacteroidota</taxon>
        <taxon>Chitinophagia</taxon>
        <taxon>Chitinophagales</taxon>
        <taxon>Chitinophagaceae</taxon>
        <taxon>Chitinophaga</taxon>
    </lineage>
</organism>
<evidence type="ECO:0000313" key="8">
    <source>
        <dbReference type="EMBL" id="SIO15075.1"/>
    </source>
</evidence>
<evidence type="ECO:0000313" key="9">
    <source>
        <dbReference type="Proteomes" id="UP000185003"/>
    </source>
</evidence>
<protein>
    <recommendedName>
        <fullName evidence="5">Alpha-galactosidase</fullName>
        <ecNumber evidence="5">3.2.1.22</ecNumber>
    </recommendedName>
    <alternativeName>
        <fullName evidence="5">Melibiase</fullName>
    </alternativeName>
</protein>
<dbReference type="SUPFAM" id="SSF51445">
    <property type="entry name" value="(Trans)glycosidases"/>
    <property type="match status" value="1"/>
</dbReference>
<dbReference type="InterPro" id="IPR013785">
    <property type="entry name" value="Aldolase_TIM"/>
</dbReference>
<dbReference type="PANTHER" id="PTHR11452">
    <property type="entry name" value="ALPHA-GALACTOSIDASE/ALPHA-N-ACETYLGALACTOSAMINIDASE"/>
    <property type="match status" value="1"/>
</dbReference>
<dbReference type="SUPFAM" id="SSF75005">
    <property type="entry name" value="Arabinanase/levansucrase/invertase"/>
    <property type="match status" value="1"/>
</dbReference>
<accession>A0A1N6H5W1</accession>
<dbReference type="InterPro" id="IPR013783">
    <property type="entry name" value="Ig-like_fold"/>
</dbReference>
<comment type="similarity">
    <text evidence="1 5">Belongs to the glycosyl hydrolase 27 family.</text>
</comment>